<reference evidence="2" key="1">
    <citation type="submission" date="2023-05" db="EMBL/GenBank/DDBJ databases">
        <title>Genomic Catalog of Human Bladder Bacteria.</title>
        <authorList>
            <person name="Du J."/>
        </authorList>
    </citation>
    <scope>NUCLEOTIDE SEQUENCE</scope>
    <source>
        <strain evidence="2">UMB7974B</strain>
    </source>
</reference>
<gene>
    <name evidence="2" type="ORF">QP792_00630</name>
</gene>
<feature type="transmembrane region" description="Helical" evidence="1">
    <location>
        <begin position="62"/>
        <end position="85"/>
    </location>
</feature>
<dbReference type="EMBL" id="JASPBL010000002">
    <property type="protein sequence ID" value="MDK8360733.1"/>
    <property type="molecule type" value="Genomic_DNA"/>
</dbReference>
<dbReference type="Proteomes" id="UP001240589">
    <property type="component" value="Unassembled WGS sequence"/>
</dbReference>
<keyword evidence="1" id="KW-0812">Transmembrane</keyword>
<keyword evidence="1" id="KW-0472">Membrane</keyword>
<accession>A0AAW6ZCT1</accession>
<feature type="transmembrane region" description="Helical" evidence="1">
    <location>
        <begin position="20"/>
        <end position="42"/>
    </location>
</feature>
<comment type="caution">
    <text evidence="2">The sequence shown here is derived from an EMBL/GenBank/DDBJ whole genome shotgun (WGS) entry which is preliminary data.</text>
</comment>
<dbReference type="RefSeq" id="WP_285044899.1">
    <property type="nucleotide sequence ID" value="NZ_JASOLC010000001.1"/>
</dbReference>
<evidence type="ECO:0000313" key="2">
    <source>
        <dbReference type="EMBL" id="MDK8360733.1"/>
    </source>
</evidence>
<organism evidence="2 3">
    <name type="scientific">Neisseria mucosa</name>
    <dbReference type="NCBI Taxonomy" id="488"/>
    <lineage>
        <taxon>Bacteria</taxon>
        <taxon>Pseudomonadati</taxon>
        <taxon>Pseudomonadota</taxon>
        <taxon>Betaproteobacteria</taxon>
        <taxon>Neisseriales</taxon>
        <taxon>Neisseriaceae</taxon>
        <taxon>Neisseria</taxon>
    </lineage>
</organism>
<keyword evidence="1" id="KW-1133">Transmembrane helix</keyword>
<evidence type="ECO:0008006" key="4">
    <source>
        <dbReference type="Google" id="ProtNLM"/>
    </source>
</evidence>
<evidence type="ECO:0000313" key="3">
    <source>
        <dbReference type="Proteomes" id="UP001240589"/>
    </source>
</evidence>
<dbReference type="AlphaFoldDB" id="A0AAW6ZCT1"/>
<sequence>MEHSPEEDFNPYRAYRRANLIWGLPMFIIDLLLILFLCPVLGVDISVLLGDVFYFLKFAFPFSLLIVGLILLAYCIPGYFVGYTAEKMNLKCNRKDKMKATGLTALYYWIFSSFLLQMIGLNWKNVPLSAFGLFSLCVAAAGALSSTGPSNMLPKMEKTSL</sequence>
<protein>
    <recommendedName>
        <fullName evidence="4">Transmembrane protein</fullName>
    </recommendedName>
</protein>
<name>A0AAW6ZCT1_NEIMU</name>
<feature type="transmembrane region" description="Helical" evidence="1">
    <location>
        <begin position="106"/>
        <end position="123"/>
    </location>
</feature>
<feature type="transmembrane region" description="Helical" evidence="1">
    <location>
        <begin position="129"/>
        <end position="148"/>
    </location>
</feature>
<proteinExistence type="predicted"/>
<evidence type="ECO:0000256" key="1">
    <source>
        <dbReference type="SAM" id="Phobius"/>
    </source>
</evidence>